<evidence type="ECO:0000259" key="6">
    <source>
        <dbReference type="PROSITE" id="PS50835"/>
    </source>
</evidence>
<dbReference type="Pfam" id="PF07679">
    <property type="entry name" value="I-set"/>
    <property type="match status" value="1"/>
</dbReference>
<accession>A0A7J7KH61</accession>
<evidence type="ECO:0000313" key="7">
    <source>
        <dbReference type="EMBL" id="KAF6038012.1"/>
    </source>
</evidence>
<feature type="chain" id="PRO_5029819465" description="Ig-like domain-containing protein" evidence="5">
    <location>
        <begin position="22"/>
        <end position="415"/>
    </location>
</feature>
<dbReference type="EMBL" id="VXIV02000485">
    <property type="protein sequence ID" value="KAF6038012.1"/>
    <property type="molecule type" value="Genomic_DNA"/>
</dbReference>
<dbReference type="PANTHER" id="PTHR12231">
    <property type="entry name" value="CTX-RELATED TYPE I TRANSMEMBRANE PROTEIN"/>
    <property type="match status" value="1"/>
</dbReference>
<feature type="domain" description="Ig-like" evidence="6">
    <location>
        <begin position="48"/>
        <end position="126"/>
    </location>
</feature>
<feature type="signal peptide" evidence="5">
    <location>
        <begin position="1"/>
        <end position="21"/>
    </location>
</feature>
<dbReference type="GO" id="GO:0043005">
    <property type="term" value="C:neuron projection"/>
    <property type="evidence" value="ECO:0007669"/>
    <property type="project" value="TreeGrafter"/>
</dbReference>
<evidence type="ECO:0000256" key="4">
    <source>
        <dbReference type="ARBA" id="ARBA00023319"/>
    </source>
</evidence>
<proteinExistence type="predicted"/>
<dbReference type="Proteomes" id="UP000593567">
    <property type="component" value="Unassembled WGS sequence"/>
</dbReference>
<dbReference type="Gene3D" id="2.60.40.10">
    <property type="entry name" value="Immunoglobulins"/>
    <property type="match status" value="3"/>
</dbReference>
<gene>
    <name evidence="7" type="ORF">EB796_003680</name>
</gene>
<organism evidence="7 8">
    <name type="scientific">Bugula neritina</name>
    <name type="common">Brown bryozoan</name>
    <name type="synonym">Sertularia neritina</name>
    <dbReference type="NCBI Taxonomy" id="10212"/>
    <lineage>
        <taxon>Eukaryota</taxon>
        <taxon>Metazoa</taxon>
        <taxon>Spiralia</taxon>
        <taxon>Lophotrochozoa</taxon>
        <taxon>Bryozoa</taxon>
        <taxon>Gymnolaemata</taxon>
        <taxon>Cheilostomatida</taxon>
        <taxon>Flustrina</taxon>
        <taxon>Buguloidea</taxon>
        <taxon>Bugulidae</taxon>
        <taxon>Bugula</taxon>
    </lineage>
</organism>
<evidence type="ECO:0000256" key="2">
    <source>
        <dbReference type="ARBA" id="ARBA00022737"/>
    </source>
</evidence>
<evidence type="ECO:0000313" key="8">
    <source>
        <dbReference type="Proteomes" id="UP000593567"/>
    </source>
</evidence>
<evidence type="ECO:0000256" key="5">
    <source>
        <dbReference type="SAM" id="SignalP"/>
    </source>
</evidence>
<dbReference type="Pfam" id="PF13927">
    <property type="entry name" value="Ig_3"/>
    <property type="match status" value="2"/>
</dbReference>
<dbReference type="SMART" id="SM00409">
    <property type="entry name" value="IG"/>
    <property type="match status" value="3"/>
</dbReference>
<evidence type="ECO:0000256" key="1">
    <source>
        <dbReference type="ARBA" id="ARBA00022729"/>
    </source>
</evidence>
<comment type="caution">
    <text evidence="7">The sequence shown here is derived from an EMBL/GenBank/DDBJ whole genome shotgun (WGS) entry which is preliminary data.</text>
</comment>
<sequence length="415" mass="47046">MAKILELVGVLNSLLVIPCNGYSQKDFIFAFTVSGTAAIADLNVTALQGQDAKLPCSIDSLNDNITVVWMDKHDNVLYFNENRMIDDMRFAMSKLDRNWDLVIRKVDARDEGSYRCVANTVPIKLKYYQLTVFVPPKVNLETSSVDVDAPEGTSVILYCNVTGHPSPTITWSKRKAVEPKNSTNAVKLPEKGDTLVVRNVSRYSDEIYTCSASNGHGSPDHHEIRIRVRYKPEVKTMQAKVSRYQGENAELSCIISGYEKPIMYFAKDNYQVQQDITNHKKYMYNSAKLAGSHDIQMNLTVYNLQDDDFGYYRCVAVNSLDRVEKYIELKELKPQTTPSLTSTMWSDTPEIDIYSTSLSPLTDKQTRSTAEVLKPQLQDNRKNLAAAEQSTENSADERSIQFIFWFLLTALIYTL</sequence>
<evidence type="ECO:0000256" key="3">
    <source>
        <dbReference type="ARBA" id="ARBA00023157"/>
    </source>
</evidence>
<dbReference type="SUPFAM" id="SSF48726">
    <property type="entry name" value="Immunoglobulin"/>
    <property type="match status" value="3"/>
</dbReference>
<protein>
    <recommendedName>
        <fullName evidence="6">Ig-like domain-containing protein</fullName>
    </recommendedName>
</protein>
<keyword evidence="8" id="KW-1185">Reference proteome</keyword>
<feature type="domain" description="Ig-like" evidence="6">
    <location>
        <begin position="232"/>
        <end position="330"/>
    </location>
</feature>
<name>A0A7J7KH61_BUGNE</name>
<keyword evidence="1 5" id="KW-0732">Signal</keyword>
<dbReference type="InterPro" id="IPR036179">
    <property type="entry name" value="Ig-like_dom_sf"/>
</dbReference>
<dbReference type="AlphaFoldDB" id="A0A7J7KH61"/>
<keyword evidence="2" id="KW-0677">Repeat</keyword>
<dbReference type="InterPro" id="IPR013098">
    <property type="entry name" value="Ig_I-set"/>
</dbReference>
<dbReference type="SMART" id="SM00408">
    <property type="entry name" value="IGc2"/>
    <property type="match status" value="3"/>
</dbReference>
<dbReference type="InterPro" id="IPR051170">
    <property type="entry name" value="Neural/epithelial_adhesion"/>
</dbReference>
<dbReference type="InterPro" id="IPR003598">
    <property type="entry name" value="Ig_sub2"/>
</dbReference>
<dbReference type="InterPro" id="IPR007110">
    <property type="entry name" value="Ig-like_dom"/>
</dbReference>
<dbReference type="PANTHER" id="PTHR12231:SF253">
    <property type="entry name" value="DPR-INTERACTING PROTEIN ETA, ISOFORM B-RELATED"/>
    <property type="match status" value="1"/>
</dbReference>
<keyword evidence="3" id="KW-1015">Disulfide bond</keyword>
<dbReference type="InterPro" id="IPR003599">
    <property type="entry name" value="Ig_sub"/>
</dbReference>
<reference evidence="7" key="1">
    <citation type="submission" date="2020-06" db="EMBL/GenBank/DDBJ databases">
        <title>Draft genome of Bugula neritina, a colonial animal packing powerful symbionts and potential medicines.</title>
        <authorList>
            <person name="Rayko M."/>
        </authorList>
    </citation>
    <scope>NUCLEOTIDE SEQUENCE [LARGE SCALE GENOMIC DNA]</scope>
    <source>
        <strain evidence="7">Kwan_BN1</strain>
    </source>
</reference>
<keyword evidence="4" id="KW-0393">Immunoglobulin domain</keyword>
<dbReference type="OrthoDB" id="10012075at2759"/>
<dbReference type="PROSITE" id="PS50835">
    <property type="entry name" value="IG_LIKE"/>
    <property type="match status" value="3"/>
</dbReference>
<feature type="domain" description="Ig-like" evidence="6">
    <location>
        <begin position="136"/>
        <end position="227"/>
    </location>
</feature>
<dbReference type="InterPro" id="IPR013783">
    <property type="entry name" value="Ig-like_fold"/>
</dbReference>